<gene>
    <name evidence="3" type="ORF">HNQ88_001745</name>
</gene>
<dbReference type="CDD" id="cd12967">
    <property type="entry name" value="CBM_SusE-F_like_u1"/>
    <property type="match status" value="1"/>
</dbReference>
<name>A0AAE4BSC5_9BACT</name>
<accession>A0AAE4BSC5</accession>
<evidence type="ECO:0000313" key="3">
    <source>
        <dbReference type="EMBL" id="MDR6238708.1"/>
    </source>
</evidence>
<dbReference type="RefSeq" id="WP_309938214.1">
    <property type="nucleotide sequence ID" value="NZ_AP025305.1"/>
</dbReference>
<feature type="chain" id="PRO_5041910450" description="SusE outer membrane protein domain-containing protein" evidence="1">
    <location>
        <begin position="21"/>
        <end position="665"/>
    </location>
</feature>
<evidence type="ECO:0000313" key="4">
    <source>
        <dbReference type="Proteomes" id="UP001185092"/>
    </source>
</evidence>
<dbReference type="GO" id="GO:2001070">
    <property type="term" value="F:starch binding"/>
    <property type="evidence" value="ECO:0007669"/>
    <property type="project" value="InterPro"/>
</dbReference>
<feature type="domain" description="SusE outer membrane protein" evidence="2">
    <location>
        <begin position="22"/>
        <end position="116"/>
    </location>
</feature>
<feature type="signal peptide" evidence="1">
    <location>
        <begin position="1"/>
        <end position="20"/>
    </location>
</feature>
<dbReference type="InterPro" id="IPR025970">
    <property type="entry name" value="SusE"/>
</dbReference>
<proteinExistence type="predicted"/>
<sequence length="665" mass="73460">MKSKLFRYSFFMLMSLVFFACKDEEYVTFDPDKATPAVFNDPSLESTYTFEKANGENEFAEFSWSEVDFGMPTSNVYVLEVGDELNNFTPVVTTKDLKATVKISEMNKALEGIEADTLSYNTYQFRLVSYIANSGDQPTTGGLVSEDQFNTVIKPYPSHFKLFVVEGPNYTVEDKERYIISADAGTKYIGTLDMEAEKTYRLKSNDFEDGTARVYALDSQGKVVEGGATDITVDETGKYKIEVDLADGSIEMTKAQPLLWVPGSHNGWSHDLEDPVEGDPSSYNRVNLVSENNDGIYTGKVWLTGEFKFSDAPNWDGTNYGDAGAYKLTTDPEGSNHNVDAYNGAGLYEFLVNVNTLSFEILSFEAAEVVLPEGNALWVSGDHNAWMLNIRDVLLETEEGSNIFEGNVSLRGNGGLEFVVSPDGFTHETTYRSPVITEGMSEGDLVVDGTYTVRVPESQVYKITVDLNEMTYVLGDPYIAPPTMHLVGNATTIDWTETEALAMNNRNPEVGIFDLITEFKDGEFKFIQEQTWETSWGLGDESNTLAFNSQTNCPADITGTVFVNANFQDLTYELTRPSVGVIGDATPGAWDADTDMAYDAASNTWKLTLDLSAGELKFRAFDDWAYNWGGDGSGNLSGDNIAVPTAGTYEVTLDLANEAYSLEMK</sequence>
<protein>
    <recommendedName>
        <fullName evidence="2">SusE outer membrane protein domain-containing protein</fullName>
    </recommendedName>
</protein>
<evidence type="ECO:0000256" key="1">
    <source>
        <dbReference type="SAM" id="SignalP"/>
    </source>
</evidence>
<reference evidence="3" key="1">
    <citation type="submission" date="2023-07" db="EMBL/GenBank/DDBJ databases">
        <title>Genomic Encyclopedia of Type Strains, Phase IV (KMG-IV): sequencing the most valuable type-strain genomes for metagenomic binning, comparative biology and taxonomic classification.</title>
        <authorList>
            <person name="Goeker M."/>
        </authorList>
    </citation>
    <scope>NUCLEOTIDE SEQUENCE</scope>
    <source>
        <strain evidence="3">DSM 26174</strain>
    </source>
</reference>
<comment type="caution">
    <text evidence="3">The sequence shown here is derived from an EMBL/GenBank/DDBJ whole genome shotgun (WGS) entry which is preliminary data.</text>
</comment>
<keyword evidence="4" id="KW-1185">Reference proteome</keyword>
<dbReference type="EMBL" id="JAVDQD010000002">
    <property type="protein sequence ID" value="MDR6238708.1"/>
    <property type="molecule type" value="Genomic_DNA"/>
</dbReference>
<dbReference type="GO" id="GO:0019867">
    <property type="term" value="C:outer membrane"/>
    <property type="evidence" value="ECO:0007669"/>
    <property type="project" value="InterPro"/>
</dbReference>
<dbReference type="CDD" id="cd12956">
    <property type="entry name" value="CBM_SusE-F_like"/>
    <property type="match status" value="1"/>
</dbReference>
<dbReference type="PROSITE" id="PS51257">
    <property type="entry name" value="PROKAR_LIPOPROTEIN"/>
    <property type="match status" value="1"/>
</dbReference>
<evidence type="ECO:0000259" key="2">
    <source>
        <dbReference type="Pfam" id="PF14292"/>
    </source>
</evidence>
<keyword evidence="1" id="KW-0732">Signal</keyword>
<dbReference type="Pfam" id="PF14292">
    <property type="entry name" value="SusE"/>
    <property type="match status" value="1"/>
</dbReference>
<dbReference type="Gene3D" id="2.60.40.3620">
    <property type="match status" value="4"/>
</dbReference>
<dbReference type="AlphaFoldDB" id="A0AAE4BSC5"/>
<organism evidence="3 4">
    <name type="scientific">Aureibacter tunicatorum</name>
    <dbReference type="NCBI Taxonomy" id="866807"/>
    <lineage>
        <taxon>Bacteria</taxon>
        <taxon>Pseudomonadati</taxon>
        <taxon>Bacteroidota</taxon>
        <taxon>Cytophagia</taxon>
        <taxon>Cytophagales</taxon>
        <taxon>Persicobacteraceae</taxon>
        <taxon>Aureibacter</taxon>
    </lineage>
</organism>
<dbReference type="Proteomes" id="UP001185092">
    <property type="component" value="Unassembled WGS sequence"/>
</dbReference>